<dbReference type="PANTHER" id="PTHR33392:SF6">
    <property type="entry name" value="POLYISOPRENYL-TEICHOIC ACID--PEPTIDOGLYCAN TEICHOIC ACID TRANSFERASE TAGU"/>
    <property type="match status" value="1"/>
</dbReference>
<evidence type="ECO:0000259" key="3">
    <source>
        <dbReference type="Pfam" id="PF03816"/>
    </source>
</evidence>
<accession>A0ABY8H9B8</accession>
<feature type="domain" description="Cell envelope-related transcriptional attenuator" evidence="3">
    <location>
        <begin position="69"/>
        <end position="213"/>
    </location>
</feature>
<evidence type="ECO:0000256" key="1">
    <source>
        <dbReference type="ARBA" id="ARBA00006068"/>
    </source>
</evidence>
<dbReference type="NCBIfam" id="TIGR00350">
    <property type="entry name" value="lytR_cpsA_psr"/>
    <property type="match status" value="1"/>
</dbReference>
<comment type="similarity">
    <text evidence="1">Belongs to the LytR/CpsA/Psr (LCP) family.</text>
</comment>
<evidence type="ECO:0000256" key="2">
    <source>
        <dbReference type="SAM" id="MobiDB-lite"/>
    </source>
</evidence>
<protein>
    <submittedName>
        <fullName evidence="4">LCP family protein</fullName>
    </submittedName>
</protein>
<keyword evidence="5" id="KW-1185">Reference proteome</keyword>
<feature type="compositionally biased region" description="Polar residues" evidence="2">
    <location>
        <begin position="328"/>
        <end position="353"/>
    </location>
</feature>
<evidence type="ECO:0000313" key="4">
    <source>
        <dbReference type="EMBL" id="WFP17753.1"/>
    </source>
</evidence>
<evidence type="ECO:0000313" key="5">
    <source>
        <dbReference type="Proteomes" id="UP001219037"/>
    </source>
</evidence>
<dbReference type="InterPro" id="IPR050922">
    <property type="entry name" value="LytR/CpsA/Psr_CW_biosynth"/>
</dbReference>
<dbReference type="PANTHER" id="PTHR33392">
    <property type="entry name" value="POLYISOPRENYL-TEICHOIC ACID--PEPTIDOGLYCAN TEICHOIC ACID TRANSFERASE TAGU"/>
    <property type="match status" value="1"/>
</dbReference>
<dbReference type="Proteomes" id="UP001219037">
    <property type="component" value="Chromosome"/>
</dbReference>
<dbReference type="Pfam" id="PF03816">
    <property type="entry name" value="LytR_cpsA_psr"/>
    <property type="match status" value="1"/>
</dbReference>
<dbReference type="InterPro" id="IPR004474">
    <property type="entry name" value="LytR_CpsA_psr"/>
</dbReference>
<dbReference type="EMBL" id="CP121252">
    <property type="protein sequence ID" value="WFP17753.1"/>
    <property type="molecule type" value="Genomic_DNA"/>
</dbReference>
<dbReference type="RefSeq" id="WP_278159471.1">
    <property type="nucleotide sequence ID" value="NZ_CP121252.1"/>
</dbReference>
<dbReference type="Gene3D" id="3.40.630.190">
    <property type="entry name" value="LCP protein"/>
    <property type="match status" value="1"/>
</dbReference>
<reference evidence="4 5" key="1">
    <citation type="submission" date="2023-04" db="EMBL/GenBank/DDBJ databases">
        <title>Funneling lignin-derived compounds into biodiesel using alkali-halophilic Citricoccus sp. P2.</title>
        <authorList>
            <person name="Luo C.-B."/>
        </authorList>
    </citation>
    <scope>NUCLEOTIDE SEQUENCE [LARGE SCALE GENOMIC DNA]</scope>
    <source>
        <strain evidence="4 5">P2</strain>
    </source>
</reference>
<name>A0ABY8H9B8_9MICC</name>
<organism evidence="4 5">
    <name type="scientific">Citricoccus muralis</name>
    <dbReference type="NCBI Taxonomy" id="169134"/>
    <lineage>
        <taxon>Bacteria</taxon>
        <taxon>Bacillati</taxon>
        <taxon>Actinomycetota</taxon>
        <taxon>Actinomycetes</taxon>
        <taxon>Micrococcales</taxon>
        <taxon>Micrococcaceae</taxon>
        <taxon>Citricoccus</taxon>
    </lineage>
</organism>
<proteinExistence type="inferred from homology"/>
<feature type="region of interest" description="Disordered" evidence="2">
    <location>
        <begin position="311"/>
        <end position="353"/>
    </location>
</feature>
<gene>
    <name evidence="4" type="ORF">P8192_06540</name>
</gene>
<sequence length="353" mass="37989">MLALVLVGAGAVSLYANRLTTEFNEGRQTVESGIIPDHEPLEDGVLNILLLGSDSRGDAENSDEGGGERSDTMMLVHIPEDRESAYVMSIMRDLWVNIPGYGETKVNAALDYGGYPLVIDTVEELVGADIDHLAIVDFDGFRELTTALGGVEVENSIPFSSGQSNPAFYPEGTIRLEGTDALRFVRERKAFLDGDYQRVKNQQLFLTAIIRQLLNADTLTDPQKVNDVVSMFTPFITVDESLDASTIVDYGISLRDLRANNIEMFTIPNAGPGTTSGGASVIWQDENVMPRLQEAFRNDDLGAFLEAEGLLEDVEGETEIPDNGGPTGTASPSPETSTGTDSASSSEPTTGQG</sequence>
<feature type="compositionally biased region" description="Acidic residues" evidence="2">
    <location>
        <begin position="311"/>
        <end position="320"/>
    </location>
</feature>